<dbReference type="SUPFAM" id="SSF53850">
    <property type="entry name" value="Periplasmic binding protein-like II"/>
    <property type="match status" value="1"/>
</dbReference>
<dbReference type="PROSITE" id="PS50931">
    <property type="entry name" value="HTH_LYSR"/>
    <property type="match status" value="1"/>
</dbReference>
<gene>
    <name evidence="6" type="ORF">CRM82_19180</name>
</gene>
<dbReference type="EMBL" id="PDEA01000001">
    <property type="protein sequence ID" value="PEH90436.1"/>
    <property type="molecule type" value="Genomic_DNA"/>
</dbReference>
<dbReference type="Pfam" id="PF03466">
    <property type="entry name" value="LysR_substrate"/>
    <property type="match status" value="1"/>
</dbReference>
<organism evidence="6 7">
    <name type="scientific">Comamonas terrigena</name>
    <dbReference type="NCBI Taxonomy" id="32013"/>
    <lineage>
        <taxon>Bacteria</taxon>
        <taxon>Pseudomonadati</taxon>
        <taxon>Pseudomonadota</taxon>
        <taxon>Betaproteobacteria</taxon>
        <taxon>Burkholderiales</taxon>
        <taxon>Comamonadaceae</taxon>
        <taxon>Comamonas</taxon>
    </lineage>
</organism>
<dbReference type="SUPFAM" id="SSF46785">
    <property type="entry name" value="Winged helix' DNA-binding domain"/>
    <property type="match status" value="1"/>
</dbReference>
<evidence type="ECO:0000256" key="2">
    <source>
        <dbReference type="ARBA" id="ARBA00023015"/>
    </source>
</evidence>
<dbReference type="RefSeq" id="WP_066536662.1">
    <property type="nucleotide sequence ID" value="NZ_DALZQJ010000030.1"/>
</dbReference>
<dbReference type="GeneID" id="80802757"/>
<dbReference type="Pfam" id="PF00126">
    <property type="entry name" value="HTH_1"/>
    <property type="match status" value="1"/>
</dbReference>
<sequence length="310" mass="34502">MREQTLFDKIDLHLIRVLHTVLVERNVSRAAVRLGMSQPAVSTALRRLRELAGDPLLVRSGAAMQPTDAALHMIEPAAAILRAAEGLFSQARSFDPAQASRTFRIAASDYLDPLFLPQLVAYLKAHAPGCPVEVMALSHEVHYQAQLAQGEVDVVIGNWPAPPMELHQSPLFDDEVVCLVSNRHPAVRRGWDESAWLEAEHIAPMPTYPGARGVIDLQLEQLGLQRNITARCAHFSLMPDIVAGSLLVLTTGRQFCERFVQRLPLQILPCPVPLPRLTYYQLWHARTHHSAAAIWLREAVKDVALMLSKQ</sequence>
<reference evidence="7" key="1">
    <citation type="submission" date="2017-09" db="EMBL/GenBank/DDBJ databases">
        <title>FDA dAtabase for Regulatory Grade micrObial Sequences (FDA-ARGOS): Supporting development and validation of Infectious Disease Dx tests.</title>
        <authorList>
            <person name="Minogue T."/>
            <person name="Wolcott M."/>
            <person name="Wasieloski L."/>
            <person name="Aguilar W."/>
            <person name="Moore D."/>
            <person name="Tallon L."/>
            <person name="Sadzewicz L."/>
            <person name="Ott S."/>
            <person name="Zhao X."/>
            <person name="Nagaraj S."/>
            <person name="Vavikolanu K."/>
            <person name="Aluvathingal J."/>
            <person name="Nadendla S."/>
            <person name="Sichtig H."/>
        </authorList>
    </citation>
    <scope>NUCLEOTIDE SEQUENCE [LARGE SCALE GENOMIC DNA]</scope>
    <source>
        <strain evidence="7">FDAARGOS_394</strain>
    </source>
</reference>
<dbReference type="InterPro" id="IPR000847">
    <property type="entry name" value="LysR_HTH_N"/>
</dbReference>
<dbReference type="Gene3D" id="3.40.190.10">
    <property type="entry name" value="Periplasmic binding protein-like II"/>
    <property type="match status" value="2"/>
</dbReference>
<protein>
    <submittedName>
        <fullName evidence="6">LysR family transcriptional regulator</fullName>
    </submittedName>
</protein>
<dbReference type="GO" id="GO:0003700">
    <property type="term" value="F:DNA-binding transcription factor activity"/>
    <property type="evidence" value="ECO:0007669"/>
    <property type="project" value="InterPro"/>
</dbReference>
<evidence type="ECO:0000259" key="5">
    <source>
        <dbReference type="PROSITE" id="PS50931"/>
    </source>
</evidence>
<dbReference type="AlphaFoldDB" id="A0A2A7UZ23"/>
<name>A0A2A7UZ23_COMTR</name>
<comment type="caution">
    <text evidence="6">The sequence shown here is derived from an EMBL/GenBank/DDBJ whole genome shotgun (WGS) entry which is preliminary data.</text>
</comment>
<dbReference type="GO" id="GO:0003677">
    <property type="term" value="F:DNA binding"/>
    <property type="evidence" value="ECO:0007669"/>
    <property type="project" value="UniProtKB-KW"/>
</dbReference>
<evidence type="ECO:0000256" key="4">
    <source>
        <dbReference type="ARBA" id="ARBA00023163"/>
    </source>
</evidence>
<keyword evidence="3" id="KW-0238">DNA-binding</keyword>
<dbReference type="InterPro" id="IPR005119">
    <property type="entry name" value="LysR_subst-bd"/>
</dbReference>
<accession>A0A2A7UZ23</accession>
<dbReference type="Proteomes" id="UP000220246">
    <property type="component" value="Unassembled WGS sequence"/>
</dbReference>
<comment type="similarity">
    <text evidence="1">Belongs to the LysR transcriptional regulatory family.</text>
</comment>
<keyword evidence="7" id="KW-1185">Reference proteome</keyword>
<keyword evidence="4" id="KW-0804">Transcription</keyword>
<evidence type="ECO:0000313" key="6">
    <source>
        <dbReference type="EMBL" id="PEH90436.1"/>
    </source>
</evidence>
<proteinExistence type="inferred from homology"/>
<feature type="domain" description="HTH lysR-type" evidence="5">
    <location>
        <begin position="10"/>
        <end position="67"/>
    </location>
</feature>
<dbReference type="PANTHER" id="PTHR30118">
    <property type="entry name" value="HTH-TYPE TRANSCRIPTIONAL REGULATOR LEUO-RELATED"/>
    <property type="match status" value="1"/>
</dbReference>
<dbReference type="InterPro" id="IPR050389">
    <property type="entry name" value="LysR-type_TF"/>
</dbReference>
<evidence type="ECO:0000313" key="7">
    <source>
        <dbReference type="Proteomes" id="UP000220246"/>
    </source>
</evidence>
<evidence type="ECO:0000256" key="3">
    <source>
        <dbReference type="ARBA" id="ARBA00023125"/>
    </source>
</evidence>
<keyword evidence="2" id="KW-0805">Transcription regulation</keyword>
<dbReference type="OrthoDB" id="8924032at2"/>
<evidence type="ECO:0000256" key="1">
    <source>
        <dbReference type="ARBA" id="ARBA00009437"/>
    </source>
</evidence>
<dbReference type="PRINTS" id="PR00039">
    <property type="entry name" value="HTHLYSR"/>
</dbReference>
<dbReference type="InterPro" id="IPR036390">
    <property type="entry name" value="WH_DNA-bd_sf"/>
</dbReference>
<dbReference type="Gene3D" id="1.10.10.10">
    <property type="entry name" value="Winged helix-like DNA-binding domain superfamily/Winged helix DNA-binding domain"/>
    <property type="match status" value="1"/>
</dbReference>
<dbReference type="InterPro" id="IPR036388">
    <property type="entry name" value="WH-like_DNA-bd_sf"/>
</dbReference>
<dbReference type="STRING" id="1219032.GCA_001515545_01951"/>
<dbReference type="PANTHER" id="PTHR30118:SF15">
    <property type="entry name" value="TRANSCRIPTIONAL REGULATORY PROTEIN"/>
    <property type="match status" value="1"/>
</dbReference>